<dbReference type="InterPro" id="IPR050204">
    <property type="entry name" value="AraC_XylS_family_regulators"/>
</dbReference>
<dbReference type="EMBL" id="CAJVAS010000042">
    <property type="protein sequence ID" value="CAG7648343.1"/>
    <property type="molecule type" value="Genomic_DNA"/>
</dbReference>
<evidence type="ECO:0000313" key="5">
    <source>
        <dbReference type="EMBL" id="CAG7648343.1"/>
    </source>
</evidence>
<dbReference type="PROSITE" id="PS01124">
    <property type="entry name" value="HTH_ARAC_FAMILY_2"/>
    <property type="match status" value="1"/>
</dbReference>
<dbReference type="GO" id="GO:0043565">
    <property type="term" value="F:sequence-specific DNA binding"/>
    <property type="evidence" value="ECO:0007669"/>
    <property type="project" value="InterPro"/>
</dbReference>
<evidence type="ECO:0000256" key="1">
    <source>
        <dbReference type="ARBA" id="ARBA00023015"/>
    </source>
</evidence>
<dbReference type="Proteomes" id="UP000693672">
    <property type="component" value="Unassembled WGS sequence"/>
</dbReference>
<evidence type="ECO:0000256" key="2">
    <source>
        <dbReference type="ARBA" id="ARBA00023125"/>
    </source>
</evidence>
<keyword evidence="1" id="KW-0805">Transcription regulation</keyword>
<dbReference type="PANTHER" id="PTHR46796">
    <property type="entry name" value="HTH-TYPE TRANSCRIPTIONAL ACTIVATOR RHAS-RELATED"/>
    <property type="match status" value="1"/>
</dbReference>
<dbReference type="AlphaFoldDB" id="A0A916K9I7"/>
<organism evidence="5 6">
    <name type="scientific">Paenibacillus solanacearum</name>
    <dbReference type="NCBI Taxonomy" id="2048548"/>
    <lineage>
        <taxon>Bacteria</taxon>
        <taxon>Bacillati</taxon>
        <taxon>Bacillota</taxon>
        <taxon>Bacilli</taxon>
        <taxon>Bacillales</taxon>
        <taxon>Paenibacillaceae</taxon>
        <taxon>Paenibacillus</taxon>
    </lineage>
</organism>
<evidence type="ECO:0000259" key="4">
    <source>
        <dbReference type="PROSITE" id="PS01124"/>
    </source>
</evidence>
<keyword evidence="6" id="KW-1185">Reference proteome</keyword>
<keyword evidence="3" id="KW-0804">Transcription</keyword>
<protein>
    <submittedName>
        <fullName evidence="5">HTH-type transcriptional activator RhaR</fullName>
    </submittedName>
</protein>
<gene>
    <name evidence="5" type="primary">rhaR_80</name>
    <name evidence="5" type="ORF">PAESOLCIP111_05578</name>
</gene>
<dbReference type="SMART" id="SM00342">
    <property type="entry name" value="HTH_ARAC"/>
    <property type="match status" value="1"/>
</dbReference>
<proteinExistence type="predicted"/>
<comment type="caution">
    <text evidence="5">The sequence shown here is derived from an EMBL/GenBank/DDBJ whole genome shotgun (WGS) entry which is preliminary data.</text>
</comment>
<keyword evidence="2" id="KW-0238">DNA-binding</keyword>
<dbReference type="GO" id="GO:0003700">
    <property type="term" value="F:DNA-binding transcription factor activity"/>
    <property type="evidence" value="ECO:0007669"/>
    <property type="project" value="InterPro"/>
</dbReference>
<name>A0A916K9I7_9BACL</name>
<dbReference type="InterPro" id="IPR018060">
    <property type="entry name" value="HTH_AraC"/>
</dbReference>
<accession>A0A916K9I7</accession>
<evidence type="ECO:0000256" key="3">
    <source>
        <dbReference type="ARBA" id="ARBA00023163"/>
    </source>
</evidence>
<sequence length="283" mass="31857">MPDVPVVSSESLGWSDLKLWGWESVSPQEAFEPALQSHLIVIHGTPQPVKVFERADGYRGEGVAKPGDINIFSAGDLSYCRWEGELSFVRLDLSTRLTDQVAAELELFNTGDAIDFGRSIRLSDERIVQMVQWLREDVQSGGLGGRLYTDSLTRMLTVHLLHRYGTPSGHRRALPQRIDRRQLDGTLQYIHAYLDRNLSLDEIAAASHVSPSHLVRLFKDATGLTPHQYVIQEKIRRAQKLLIGGMPAHEVAAILGFSDQSHLHRHFKRLLGVTPREFVLAIR</sequence>
<evidence type="ECO:0000313" key="6">
    <source>
        <dbReference type="Proteomes" id="UP000693672"/>
    </source>
</evidence>
<dbReference type="PANTHER" id="PTHR46796:SF6">
    <property type="entry name" value="ARAC SUBFAMILY"/>
    <property type="match status" value="1"/>
</dbReference>
<dbReference type="Pfam" id="PF12833">
    <property type="entry name" value="HTH_18"/>
    <property type="match status" value="1"/>
</dbReference>
<feature type="domain" description="HTH araC/xylS-type" evidence="4">
    <location>
        <begin position="184"/>
        <end position="281"/>
    </location>
</feature>
<reference evidence="5" key="1">
    <citation type="submission" date="2021-06" db="EMBL/GenBank/DDBJ databases">
        <authorList>
            <person name="Criscuolo A."/>
        </authorList>
    </citation>
    <scope>NUCLEOTIDE SEQUENCE</scope>
    <source>
        <strain evidence="5">CIP111600</strain>
    </source>
</reference>